<gene>
    <name evidence="2" type="ORF">JFL75_17725</name>
</gene>
<evidence type="ECO:0000313" key="2">
    <source>
        <dbReference type="EMBL" id="QQO08744.1"/>
    </source>
</evidence>
<organism evidence="2 3">
    <name type="scientific">Breznakiella homolactica</name>
    <dbReference type="NCBI Taxonomy" id="2798577"/>
    <lineage>
        <taxon>Bacteria</taxon>
        <taxon>Pseudomonadati</taxon>
        <taxon>Spirochaetota</taxon>
        <taxon>Spirochaetia</taxon>
        <taxon>Spirochaetales</taxon>
        <taxon>Breznakiellaceae</taxon>
        <taxon>Breznakiella</taxon>
    </lineage>
</organism>
<dbReference type="EMBL" id="CP067089">
    <property type="protein sequence ID" value="QQO08744.1"/>
    <property type="molecule type" value="Genomic_DNA"/>
</dbReference>
<protein>
    <submittedName>
        <fullName evidence="2">Uncharacterized protein</fullName>
    </submittedName>
</protein>
<evidence type="ECO:0000313" key="3">
    <source>
        <dbReference type="Proteomes" id="UP000595917"/>
    </source>
</evidence>
<feature type="chain" id="PRO_5030868418" evidence="1">
    <location>
        <begin position="23"/>
        <end position="218"/>
    </location>
</feature>
<dbReference type="RefSeq" id="WP_215626050.1">
    <property type="nucleotide sequence ID" value="NZ_CP067089.2"/>
</dbReference>
<proteinExistence type="predicted"/>
<dbReference type="AlphaFoldDB" id="A0A7T7XLR9"/>
<keyword evidence="3" id="KW-1185">Reference proteome</keyword>
<keyword evidence="1" id="KW-0732">Signal</keyword>
<sequence>MKTKGKIFLLVLSLSVMIFLIACDNGTTDDPELYISSGAISGTEIILSQQQIYDFLGRETRSGTIAVKSGHPTSSVIPTSGSITTGLFTVTIDSADINDSHLFSPSLFGSGGLSVSDPNAKIAVLDFIPTFNDSGTYSIVEIQSNNDDRFYKYVYADRAVTINGETAYYDEEDREIALWKVSLVQGWNWMAFDDDRFVSSKPADITWIREGVDYDFFD</sequence>
<feature type="signal peptide" evidence="1">
    <location>
        <begin position="1"/>
        <end position="22"/>
    </location>
</feature>
<dbReference type="PROSITE" id="PS51257">
    <property type="entry name" value="PROKAR_LIPOPROTEIN"/>
    <property type="match status" value="1"/>
</dbReference>
<dbReference type="Proteomes" id="UP000595917">
    <property type="component" value="Chromosome"/>
</dbReference>
<reference evidence="2" key="1">
    <citation type="submission" date="2021-01" db="EMBL/GenBank/DDBJ databases">
        <title>Description of Breznakiella homolactica.</title>
        <authorList>
            <person name="Song Y."/>
            <person name="Brune A."/>
        </authorList>
    </citation>
    <scope>NUCLEOTIDE SEQUENCE</scope>
    <source>
        <strain evidence="2">RmG30</strain>
    </source>
</reference>
<accession>A0A7T7XLR9</accession>
<dbReference type="KEGG" id="bhc:JFL75_17725"/>
<evidence type="ECO:0000256" key="1">
    <source>
        <dbReference type="SAM" id="SignalP"/>
    </source>
</evidence>
<name>A0A7T7XLR9_9SPIR</name>